<dbReference type="RefSeq" id="WP_371843866.1">
    <property type="nucleotide sequence ID" value="NZ_JBGMEL010000011.1"/>
</dbReference>
<dbReference type="EMBL" id="JBGMEL010000011">
    <property type="protein sequence ID" value="MFA0791392.1"/>
    <property type="molecule type" value="Genomic_DNA"/>
</dbReference>
<dbReference type="Pfam" id="PF16956">
    <property type="entry name" value="Porin_7"/>
    <property type="match status" value="1"/>
</dbReference>
<feature type="chain" id="PRO_5047537690" evidence="1">
    <location>
        <begin position="20"/>
        <end position="267"/>
    </location>
</feature>
<evidence type="ECO:0000256" key="1">
    <source>
        <dbReference type="SAM" id="SignalP"/>
    </source>
</evidence>
<protein>
    <submittedName>
        <fullName evidence="2">Porin</fullName>
    </submittedName>
</protein>
<keyword evidence="3" id="KW-1185">Reference proteome</keyword>
<name>A0ABV4NPT1_9GAMM</name>
<accession>A0ABV4NPT1</accession>
<sequence length="267" mass="30643">MRFKLAALPLMLFAATAGAEEYNSFTKANYFDTEFGASDADTLNFETIYYFGGKETLGPLKEFEYINKVSNFSAEFSHVNTGSIDHDTFSVGGEYFTSSGFVVGAGIVDLWENNVDYQSIGYLFSPDFLVTLKHIDYDSDNEFSVDARYNHQLNSTDYIGFNLFVDEEFDTRSLSSKYFTHLGGEQYLTAELTYTNFDEFDDHWKLDSEFFFTQRTSIGFSFDENEVYKLGMNHFFNRHFAVEAAYVSNTDSDDDYDIYQIGMTVQL</sequence>
<keyword evidence="1" id="KW-0732">Signal</keyword>
<feature type="signal peptide" evidence="1">
    <location>
        <begin position="1"/>
        <end position="19"/>
    </location>
</feature>
<evidence type="ECO:0000313" key="3">
    <source>
        <dbReference type="Proteomes" id="UP001569414"/>
    </source>
</evidence>
<comment type="caution">
    <text evidence="2">The sequence shown here is derived from an EMBL/GenBank/DDBJ whole genome shotgun (WGS) entry which is preliminary data.</text>
</comment>
<gene>
    <name evidence="2" type="ORF">ACCI51_12615</name>
</gene>
<dbReference type="Proteomes" id="UP001569414">
    <property type="component" value="Unassembled WGS sequence"/>
</dbReference>
<organism evidence="2 3">
    <name type="scientific">Microbulbifer echini</name>
    <dbReference type="NCBI Taxonomy" id="1529067"/>
    <lineage>
        <taxon>Bacteria</taxon>
        <taxon>Pseudomonadati</taxon>
        <taxon>Pseudomonadota</taxon>
        <taxon>Gammaproteobacteria</taxon>
        <taxon>Cellvibrionales</taxon>
        <taxon>Microbulbiferaceae</taxon>
        <taxon>Microbulbifer</taxon>
    </lineage>
</organism>
<reference evidence="2 3" key="1">
    <citation type="submission" date="2024-08" db="EMBL/GenBank/DDBJ databases">
        <authorList>
            <person name="Ishaq N."/>
        </authorList>
    </citation>
    <scope>NUCLEOTIDE SEQUENCE [LARGE SCALE GENOMIC DNA]</scope>
    <source>
        <strain evidence="2 3">JCM 30400</strain>
    </source>
</reference>
<proteinExistence type="predicted"/>
<evidence type="ECO:0000313" key="2">
    <source>
        <dbReference type="EMBL" id="MFA0791392.1"/>
    </source>
</evidence>
<dbReference type="InterPro" id="IPR031593">
    <property type="entry name" value="Porin_7"/>
</dbReference>